<dbReference type="SUPFAM" id="SSF55031">
    <property type="entry name" value="Bacterial exopeptidase dimerisation domain"/>
    <property type="match status" value="1"/>
</dbReference>
<dbReference type="AlphaFoldDB" id="A0A974BIN9"/>
<evidence type="ECO:0000256" key="7">
    <source>
        <dbReference type="ARBA" id="ARBA00022723"/>
    </source>
</evidence>
<name>A0A974BIN9_SEDHY</name>
<dbReference type="EC" id="3.5.1.18" evidence="5"/>
<evidence type="ECO:0000313" key="14">
    <source>
        <dbReference type="Proteomes" id="UP000611629"/>
    </source>
</evidence>
<gene>
    <name evidence="13" type="ORF">HZF24_07325</name>
</gene>
<dbReference type="InterPro" id="IPR036264">
    <property type="entry name" value="Bact_exopeptidase_dim_dom"/>
</dbReference>
<dbReference type="Gene3D" id="3.30.70.360">
    <property type="match status" value="1"/>
</dbReference>
<evidence type="ECO:0000256" key="10">
    <source>
        <dbReference type="ARBA" id="ARBA00023285"/>
    </source>
</evidence>
<accession>A0A974BIN9</accession>
<evidence type="ECO:0000256" key="2">
    <source>
        <dbReference type="ARBA" id="ARBA00001947"/>
    </source>
</evidence>
<evidence type="ECO:0000256" key="6">
    <source>
        <dbReference type="ARBA" id="ARBA00016853"/>
    </source>
</evidence>
<dbReference type="SUPFAM" id="SSF53187">
    <property type="entry name" value="Zn-dependent exopeptidases"/>
    <property type="match status" value="1"/>
</dbReference>
<dbReference type="Gene3D" id="3.40.630.10">
    <property type="entry name" value="Zn peptidases"/>
    <property type="match status" value="2"/>
</dbReference>
<evidence type="ECO:0000256" key="1">
    <source>
        <dbReference type="ARBA" id="ARBA00001941"/>
    </source>
</evidence>
<feature type="domain" description="Peptidase M20 dimerisation" evidence="12">
    <location>
        <begin position="178"/>
        <end position="287"/>
    </location>
</feature>
<dbReference type="InterPro" id="IPR050072">
    <property type="entry name" value="Peptidase_M20A"/>
</dbReference>
<dbReference type="InterPro" id="IPR001261">
    <property type="entry name" value="ArgE/DapE_CS"/>
</dbReference>
<evidence type="ECO:0000256" key="8">
    <source>
        <dbReference type="ARBA" id="ARBA00022801"/>
    </source>
</evidence>
<dbReference type="NCBIfam" id="TIGR01910">
    <property type="entry name" value="DapE-ArgE"/>
    <property type="match status" value="1"/>
</dbReference>
<evidence type="ECO:0000313" key="13">
    <source>
        <dbReference type="EMBL" id="NYB73950.1"/>
    </source>
</evidence>
<reference evidence="13" key="1">
    <citation type="submission" date="2020-07" db="EMBL/GenBank/DDBJ databases">
        <title>Genomic analysis of a strain of Sedimentibacter Hydroxybenzoicus DSM7310.</title>
        <authorList>
            <person name="Ma S."/>
        </authorList>
    </citation>
    <scope>NUCLEOTIDE SEQUENCE</scope>
    <source>
        <strain evidence="13">DSM 7310</strain>
    </source>
</reference>
<evidence type="ECO:0000259" key="12">
    <source>
        <dbReference type="Pfam" id="PF07687"/>
    </source>
</evidence>
<evidence type="ECO:0000256" key="3">
    <source>
        <dbReference type="ARBA" id="ARBA00005130"/>
    </source>
</evidence>
<evidence type="ECO:0000256" key="9">
    <source>
        <dbReference type="ARBA" id="ARBA00022833"/>
    </source>
</evidence>
<keyword evidence="7" id="KW-0479">Metal-binding</keyword>
<protein>
    <recommendedName>
        <fullName evidence="6">Probable succinyl-diaminopimelate desuccinylase</fullName>
        <ecNumber evidence="5">3.5.1.18</ecNumber>
    </recommendedName>
</protein>
<sequence length="395" mass="43967">MEDKLIPMIENEVVKLTQELIRIPSHKHTENRESAVAEFIYNYCKDNGLEVEYQDVEGLRRNVVAKLRGTGTGKTLILNGHIDTVPPYEMNFDPFSADIVDGYVQGRGANDMKGAVACMITAMLNIKKEGKLLGGDIILTAAVGEEEKSDGTEYVVKSGIKADGAIVGEPSNYGYALGHRGLEWLEIKIEGKIAHGGIPELGINAISKAAKLIRKIEDELMPKLKLRQNEWMGPSVMNFGFIKGGTQPSSVADSCVIQIDRRYLPEENVESVIKEYQDIIDTISKEDPEFKAEIIRMDSNLMDEFDHAPLIAQPNSDIAETVYDVLKDFNKKEPNIEKRRGWTDAGVLSTYGKILTVVTGPGDLKYSHAKDEKIPVIDLINYVEIYTKIAKKFCN</sequence>
<comment type="cofactor">
    <cofactor evidence="2">
        <name>Zn(2+)</name>
        <dbReference type="ChEBI" id="CHEBI:29105"/>
    </cofactor>
</comment>
<dbReference type="EMBL" id="JACBNQ010000005">
    <property type="protein sequence ID" value="NYB73950.1"/>
    <property type="molecule type" value="Genomic_DNA"/>
</dbReference>
<keyword evidence="8" id="KW-0378">Hydrolase</keyword>
<comment type="catalytic activity">
    <reaction evidence="11">
        <text>N-succinyl-(2S,6S)-2,6-diaminopimelate + H2O = (2S,6S)-2,6-diaminopimelate + succinate</text>
        <dbReference type="Rhea" id="RHEA:22608"/>
        <dbReference type="ChEBI" id="CHEBI:15377"/>
        <dbReference type="ChEBI" id="CHEBI:30031"/>
        <dbReference type="ChEBI" id="CHEBI:57609"/>
        <dbReference type="ChEBI" id="CHEBI:58087"/>
        <dbReference type="EC" id="3.5.1.18"/>
    </reaction>
</comment>
<comment type="pathway">
    <text evidence="3">Amino-acid biosynthesis; L-lysine biosynthesis via DAP pathway; LL-2,6-diaminopimelate from (S)-tetrahydrodipicolinate (succinylase route): step 3/3.</text>
</comment>
<comment type="caution">
    <text evidence="13">The sequence shown here is derived from an EMBL/GenBank/DDBJ whole genome shotgun (WGS) entry which is preliminary data.</text>
</comment>
<comment type="cofactor">
    <cofactor evidence="1">
        <name>Co(2+)</name>
        <dbReference type="ChEBI" id="CHEBI:48828"/>
    </cofactor>
</comment>
<dbReference type="Proteomes" id="UP000611629">
    <property type="component" value="Unassembled WGS sequence"/>
</dbReference>
<evidence type="ECO:0000256" key="4">
    <source>
        <dbReference type="ARBA" id="ARBA00006247"/>
    </source>
</evidence>
<dbReference type="InterPro" id="IPR011650">
    <property type="entry name" value="Peptidase_M20_dimer"/>
</dbReference>
<keyword evidence="10" id="KW-0170">Cobalt</keyword>
<dbReference type="GO" id="GO:0046872">
    <property type="term" value="F:metal ion binding"/>
    <property type="evidence" value="ECO:0007669"/>
    <property type="project" value="UniProtKB-KW"/>
</dbReference>
<dbReference type="PROSITE" id="PS00759">
    <property type="entry name" value="ARGE_DAPE_CPG2_2"/>
    <property type="match status" value="1"/>
</dbReference>
<dbReference type="Pfam" id="PF01546">
    <property type="entry name" value="Peptidase_M20"/>
    <property type="match status" value="1"/>
</dbReference>
<dbReference type="InterPro" id="IPR010182">
    <property type="entry name" value="ArgE/DapE"/>
</dbReference>
<dbReference type="CDD" id="cd08659">
    <property type="entry name" value="M20_ArgE_DapE-like"/>
    <property type="match status" value="1"/>
</dbReference>
<dbReference type="InterPro" id="IPR002933">
    <property type="entry name" value="Peptidase_M20"/>
</dbReference>
<evidence type="ECO:0000256" key="5">
    <source>
        <dbReference type="ARBA" id="ARBA00011921"/>
    </source>
</evidence>
<dbReference type="Pfam" id="PF07687">
    <property type="entry name" value="M20_dimer"/>
    <property type="match status" value="1"/>
</dbReference>
<dbReference type="GO" id="GO:0009014">
    <property type="term" value="F:succinyl-diaminopimelate desuccinylase activity"/>
    <property type="evidence" value="ECO:0007669"/>
    <property type="project" value="UniProtKB-EC"/>
</dbReference>
<proteinExistence type="inferred from homology"/>
<evidence type="ECO:0000256" key="11">
    <source>
        <dbReference type="ARBA" id="ARBA00051301"/>
    </source>
</evidence>
<dbReference type="PANTHER" id="PTHR43808">
    <property type="entry name" value="ACETYLORNITHINE DEACETYLASE"/>
    <property type="match status" value="1"/>
</dbReference>
<keyword evidence="9" id="KW-0862">Zinc</keyword>
<keyword evidence="14" id="KW-1185">Reference proteome</keyword>
<organism evidence="13 14">
    <name type="scientific">Sedimentibacter hydroxybenzoicus DSM 7310</name>
    <dbReference type="NCBI Taxonomy" id="1123245"/>
    <lineage>
        <taxon>Bacteria</taxon>
        <taxon>Bacillati</taxon>
        <taxon>Bacillota</taxon>
        <taxon>Tissierellia</taxon>
        <taxon>Sedimentibacter</taxon>
    </lineage>
</organism>
<dbReference type="RefSeq" id="WP_179237640.1">
    <property type="nucleotide sequence ID" value="NZ_JACBNQ010000005.1"/>
</dbReference>
<comment type="similarity">
    <text evidence="4">Belongs to the peptidase M20A family.</text>
</comment>